<gene>
    <name evidence="1" type="ORF">S12H4_09339</name>
</gene>
<protein>
    <submittedName>
        <fullName evidence="1">Uncharacterized protein</fullName>
    </submittedName>
</protein>
<feature type="non-terminal residue" evidence="1">
    <location>
        <position position="52"/>
    </location>
</feature>
<reference evidence="1" key="1">
    <citation type="journal article" date="2014" name="Front. Microbiol.">
        <title>High frequency of phylogenetically diverse reductive dehalogenase-homologous genes in deep subseafloor sedimentary metagenomes.</title>
        <authorList>
            <person name="Kawai M."/>
            <person name="Futagami T."/>
            <person name="Toyoda A."/>
            <person name="Takaki Y."/>
            <person name="Nishi S."/>
            <person name="Hori S."/>
            <person name="Arai W."/>
            <person name="Tsubouchi T."/>
            <person name="Morono Y."/>
            <person name="Uchiyama I."/>
            <person name="Ito T."/>
            <person name="Fujiyama A."/>
            <person name="Inagaki F."/>
            <person name="Takami H."/>
        </authorList>
    </citation>
    <scope>NUCLEOTIDE SEQUENCE</scope>
    <source>
        <strain evidence="1">Expedition CK06-06</strain>
    </source>
</reference>
<dbReference type="EMBL" id="BARW01003769">
    <property type="protein sequence ID" value="GAI70732.1"/>
    <property type="molecule type" value="Genomic_DNA"/>
</dbReference>
<name>X1QQA4_9ZZZZ</name>
<accession>X1QQA4</accession>
<sequence>MNIASLEVVGHRTPIGVGVLAGEKIELTYGDTLRVNVSFDYRGLARTVTLYG</sequence>
<evidence type="ECO:0000313" key="1">
    <source>
        <dbReference type="EMBL" id="GAI70732.1"/>
    </source>
</evidence>
<comment type="caution">
    <text evidence="1">The sequence shown here is derived from an EMBL/GenBank/DDBJ whole genome shotgun (WGS) entry which is preliminary data.</text>
</comment>
<organism evidence="1">
    <name type="scientific">marine sediment metagenome</name>
    <dbReference type="NCBI Taxonomy" id="412755"/>
    <lineage>
        <taxon>unclassified sequences</taxon>
        <taxon>metagenomes</taxon>
        <taxon>ecological metagenomes</taxon>
    </lineage>
</organism>
<dbReference type="AlphaFoldDB" id="X1QQA4"/>
<proteinExistence type="predicted"/>